<dbReference type="EMBL" id="BPQO01000020">
    <property type="protein sequence ID" value="GJD90637.1"/>
    <property type="molecule type" value="Genomic_DNA"/>
</dbReference>
<keyword evidence="2" id="KW-1185">Reference proteome</keyword>
<comment type="caution">
    <text evidence="1">The sequence shown here is derived from an EMBL/GenBank/DDBJ whole genome shotgun (WGS) entry which is preliminary data.</text>
</comment>
<dbReference type="Proteomes" id="UP001055247">
    <property type="component" value="Unassembled WGS sequence"/>
</dbReference>
<gene>
    <name evidence="1" type="ORF">BHAOGJBA_4179</name>
</gene>
<evidence type="ECO:0000313" key="2">
    <source>
        <dbReference type="Proteomes" id="UP001055247"/>
    </source>
</evidence>
<organism evidence="1 2">
    <name type="scientific">Methylobacterium hispanicum</name>
    <dbReference type="NCBI Taxonomy" id="270350"/>
    <lineage>
        <taxon>Bacteria</taxon>
        <taxon>Pseudomonadati</taxon>
        <taxon>Pseudomonadota</taxon>
        <taxon>Alphaproteobacteria</taxon>
        <taxon>Hyphomicrobiales</taxon>
        <taxon>Methylobacteriaceae</taxon>
        <taxon>Methylobacterium</taxon>
    </lineage>
</organism>
<dbReference type="RefSeq" id="WP_238230769.1">
    <property type="nucleotide sequence ID" value="NZ_BPQO01000020.1"/>
</dbReference>
<dbReference type="AlphaFoldDB" id="A0AAV4ZQ81"/>
<reference evidence="1" key="1">
    <citation type="journal article" date="2016" name="Front. Microbiol.">
        <title>Genome Sequence of the Piezophilic, Mesophilic Sulfate-Reducing Bacterium Desulfovibrio indicus J2T.</title>
        <authorList>
            <person name="Cao J."/>
            <person name="Maignien L."/>
            <person name="Shao Z."/>
            <person name="Alain K."/>
            <person name="Jebbar M."/>
        </authorList>
    </citation>
    <scope>NUCLEOTIDE SEQUENCE</scope>
    <source>
        <strain evidence="1">DSM 16372</strain>
    </source>
</reference>
<name>A0AAV4ZQ81_9HYPH</name>
<sequence length="329" mass="35571">MTPTKFLERCGFVVQQGAGPGIRLRFDRIRSARIDVEARPWNGRIAYHASIEGIGTEAVRFRTEDVRDLTALVVALQNASAVRGGIDPAAVMPTPDGVVANPFSADGETWLVRRGGDGALHLDHPEARWGTIYRDFRDGLALRYEGRPPAATPLEYLRAAGFVEGGHDLEIVLRPMEGFGNEPAEIRGETVRITVVDAQHGGTPDGASTDFTVRWTDGEPGILDVVYRAGDARDVIAFVDACYSETVSRHGYCAPEERTFGHEGSGMAIHNPFAGGHGDWEVVAKRDGEIVVADPWSNWGHEYVAWRDGRAGAILAAASPSAGPHVPAR</sequence>
<proteinExistence type="predicted"/>
<reference evidence="1" key="2">
    <citation type="submission" date="2021-08" db="EMBL/GenBank/DDBJ databases">
        <authorList>
            <person name="Tani A."/>
            <person name="Ola A."/>
            <person name="Ogura Y."/>
            <person name="Katsura K."/>
            <person name="Hayashi T."/>
        </authorList>
    </citation>
    <scope>NUCLEOTIDE SEQUENCE</scope>
    <source>
        <strain evidence="1">DSM 16372</strain>
    </source>
</reference>
<evidence type="ECO:0000313" key="1">
    <source>
        <dbReference type="EMBL" id="GJD90637.1"/>
    </source>
</evidence>
<accession>A0AAV4ZQ81</accession>
<protein>
    <submittedName>
        <fullName evidence="1">Uncharacterized protein</fullName>
    </submittedName>
</protein>